<dbReference type="GO" id="GO:0005829">
    <property type="term" value="C:cytosol"/>
    <property type="evidence" value="ECO:0007669"/>
    <property type="project" value="TreeGrafter"/>
</dbReference>
<dbReference type="SUPFAM" id="SSF51011">
    <property type="entry name" value="Glycosyl hydrolase domain"/>
    <property type="match status" value="1"/>
</dbReference>
<dbReference type="PANTHER" id="PTHR43651">
    <property type="entry name" value="1,4-ALPHA-GLUCAN-BRANCHING ENZYME"/>
    <property type="match status" value="1"/>
</dbReference>
<comment type="caution">
    <text evidence="3">The sequence shown here is derived from an EMBL/GenBank/DDBJ whole genome shotgun (WGS) entry which is preliminary data.</text>
</comment>
<dbReference type="PANTHER" id="PTHR43651:SF3">
    <property type="entry name" value="1,4-ALPHA-GLUCAN-BRANCHING ENZYME"/>
    <property type="match status" value="1"/>
</dbReference>
<protein>
    <recommendedName>
        <fullName evidence="2">Alpha-amylase/branching enzyme C-terminal all beta domain-containing protein</fullName>
    </recommendedName>
</protein>
<dbReference type="FunFam" id="2.60.40.1180:FF:000002">
    <property type="entry name" value="1,4-alpha-glucan branching enzyme GlgB"/>
    <property type="match status" value="1"/>
</dbReference>
<dbReference type="GO" id="GO:0003844">
    <property type="term" value="F:1,4-alpha-glucan branching enzyme activity"/>
    <property type="evidence" value="ECO:0007669"/>
    <property type="project" value="TreeGrafter"/>
</dbReference>
<dbReference type="Proteomes" id="UP000598271">
    <property type="component" value="Unassembled WGS sequence"/>
</dbReference>
<dbReference type="RefSeq" id="WP_189564962.1">
    <property type="nucleotide sequence ID" value="NZ_BMXF01000002.1"/>
</dbReference>
<dbReference type="Gene3D" id="2.60.40.1180">
    <property type="entry name" value="Golgi alpha-mannosidase II"/>
    <property type="match status" value="1"/>
</dbReference>
<feature type="compositionally biased region" description="Polar residues" evidence="1">
    <location>
        <begin position="134"/>
        <end position="147"/>
    </location>
</feature>
<dbReference type="EMBL" id="BMXF01000002">
    <property type="protein sequence ID" value="GHB71532.1"/>
    <property type="molecule type" value="Genomic_DNA"/>
</dbReference>
<accession>A0A8J3GAP0</accession>
<dbReference type="Pfam" id="PF02806">
    <property type="entry name" value="Alpha-amylase_C"/>
    <property type="match status" value="1"/>
</dbReference>
<dbReference type="GO" id="GO:0043169">
    <property type="term" value="F:cation binding"/>
    <property type="evidence" value="ECO:0007669"/>
    <property type="project" value="InterPro"/>
</dbReference>
<feature type="region of interest" description="Disordered" evidence="1">
    <location>
        <begin position="127"/>
        <end position="152"/>
    </location>
</feature>
<proteinExistence type="predicted"/>
<dbReference type="GO" id="GO:0005978">
    <property type="term" value="P:glycogen biosynthetic process"/>
    <property type="evidence" value="ECO:0007669"/>
    <property type="project" value="TreeGrafter"/>
</dbReference>
<evidence type="ECO:0000313" key="4">
    <source>
        <dbReference type="Proteomes" id="UP000598271"/>
    </source>
</evidence>
<gene>
    <name evidence="3" type="ORF">GCM10007390_26710</name>
</gene>
<evidence type="ECO:0000256" key="1">
    <source>
        <dbReference type="SAM" id="MobiDB-lite"/>
    </source>
</evidence>
<sequence length="169" mass="18838">MIEKWFELTPKAPASCWQTCAGDFQKSLDWHLLEFGPHAGIKNCVKALNELYRAEPSLYEHSFSPEGFEWIDTQDRENSVVIYARKGLKPADSVVVILNLTPVPRPDYRVGVLSEGDRSEVFNSDATDFGGSGVSNPNAVSTENQQWHGRPQSVRLNLPPLGAVVLKKK</sequence>
<organism evidence="3 4">
    <name type="scientific">Persicitalea jodogahamensis</name>
    <dbReference type="NCBI Taxonomy" id="402147"/>
    <lineage>
        <taxon>Bacteria</taxon>
        <taxon>Pseudomonadati</taxon>
        <taxon>Bacteroidota</taxon>
        <taxon>Cytophagia</taxon>
        <taxon>Cytophagales</taxon>
        <taxon>Spirosomataceae</taxon>
        <taxon>Persicitalea</taxon>
    </lineage>
</organism>
<dbReference type="AlphaFoldDB" id="A0A8J3GAP0"/>
<evidence type="ECO:0000259" key="2">
    <source>
        <dbReference type="Pfam" id="PF02806"/>
    </source>
</evidence>
<reference evidence="3 4" key="1">
    <citation type="journal article" date="2014" name="Int. J. Syst. Evol. Microbiol.">
        <title>Complete genome sequence of Corynebacterium casei LMG S-19264T (=DSM 44701T), isolated from a smear-ripened cheese.</title>
        <authorList>
            <consortium name="US DOE Joint Genome Institute (JGI-PGF)"/>
            <person name="Walter F."/>
            <person name="Albersmeier A."/>
            <person name="Kalinowski J."/>
            <person name="Ruckert C."/>
        </authorList>
    </citation>
    <scope>NUCLEOTIDE SEQUENCE [LARGE SCALE GENOMIC DNA]</scope>
    <source>
        <strain evidence="3 4">KCTC 12866</strain>
    </source>
</reference>
<keyword evidence="4" id="KW-1185">Reference proteome</keyword>
<name>A0A8J3GAP0_9BACT</name>
<evidence type="ECO:0000313" key="3">
    <source>
        <dbReference type="EMBL" id="GHB71532.1"/>
    </source>
</evidence>
<dbReference type="InterPro" id="IPR013780">
    <property type="entry name" value="Glyco_hydro_b"/>
</dbReference>
<dbReference type="InterPro" id="IPR006048">
    <property type="entry name" value="A-amylase/branching_C"/>
</dbReference>
<feature type="domain" description="Alpha-amylase/branching enzyme C-terminal all beta" evidence="2">
    <location>
        <begin position="70"/>
        <end position="168"/>
    </location>
</feature>